<evidence type="ECO:0000313" key="1">
    <source>
        <dbReference type="EMBL" id="CUS39381.1"/>
    </source>
</evidence>
<name>A0A0S4LPE2_9BACT</name>
<protein>
    <submittedName>
        <fullName evidence="1">Uncharacterized protein</fullName>
    </submittedName>
</protein>
<proteinExistence type="predicted"/>
<dbReference type="OrthoDB" id="7451512at2"/>
<dbReference type="AlphaFoldDB" id="A0A0S4LPE2"/>
<gene>
    <name evidence="1" type="ORF">COMA2_70109</name>
</gene>
<dbReference type="RefSeq" id="WP_090901614.1">
    <property type="nucleotide sequence ID" value="NZ_CZPZ01000034.1"/>
</dbReference>
<evidence type="ECO:0000313" key="2">
    <source>
        <dbReference type="Proteomes" id="UP000198736"/>
    </source>
</evidence>
<dbReference type="Pfam" id="PF20126">
    <property type="entry name" value="TumE"/>
    <property type="match status" value="1"/>
</dbReference>
<sequence>MPKARLVLHTRYVDEQGGLVEMKAYDVPKALATPHGFKYSLVYIRNGERLVGYDNHEHKGDHRHSRAATSPYTFTTIAQLIEDFRRDVEAIRKE</sequence>
<dbReference type="EMBL" id="CZPZ01000034">
    <property type="protein sequence ID" value="CUS39381.1"/>
    <property type="molecule type" value="Genomic_DNA"/>
</dbReference>
<accession>A0A0S4LPE2</accession>
<dbReference type="InterPro" id="IPR045397">
    <property type="entry name" value="TumE-like"/>
</dbReference>
<dbReference type="Proteomes" id="UP000198736">
    <property type="component" value="Unassembled WGS sequence"/>
</dbReference>
<organism evidence="1 2">
    <name type="scientific">Candidatus Nitrospira nitrificans</name>
    <dbReference type="NCBI Taxonomy" id="1742973"/>
    <lineage>
        <taxon>Bacteria</taxon>
        <taxon>Pseudomonadati</taxon>
        <taxon>Nitrospirota</taxon>
        <taxon>Nitrospiria</taxon>
        <taxon>Nitrospirales</taxon>
        <taxon>Nitrospiraceae</taxon>
        <taxon>Nitrospira</taxon>
    </lineage>
</organism>
<reference evidence="2" key="1">
    <citation type="submission" date="2015-10" db="EMBL/GenBank/DDBJ databases">
        <authorList>
            <person name="Luecker S."/>
            <person name="Luecker S."/>
        </authorList>
    </citation>
    <scope>NUCLEOTIDE SEQUENCE [LARGE SCALE GENOMIC DNA]</scope>
</reference>
<dbReference type="STRING" id="1742973.COMA2_70109"/>
<keyword evidence="2" id="KW-1185">Reference proteome</keyword>